<dbReference type="RefSeq" id="WP_014966653.1">
    <property type="nucleotide sequence ID" value="NC_018664.1"/>
</dbReference>
<dbReference type="AlphaFoldDB" id="K0AYM9"/>
<protein>
    <submittedName>
        <fullName evidence="1">Uncharacterized protein</fullName>
    </submittedName>
</protein>
<dbReference type="EMBL" id="CP003326">
    <property type="protein sequence ID" value="AFS77516.1"/>
    <property type="molecule type" value="Genomic_DNA"/>
</dbReference>
<gene>
    <name evidence="1" type="ordered locus">Curi_c04410</name>
</gene>
<accession>K0AYM9</accession>
<name>K0AYM9_GOTA9</name>
<proteinExistence type="predicted"/>
<evidence type="ECO:0000313" key="2">
    <source>
        <dbReference type="Proteomes" id="UP000006094"/>
    </source>
</evidence>
<organism evidence="1 2">
    <name type="scientific">Gottschalkia acidurici (strain ATCC 7906 / DSM 604 / BCRC 14475 / CIP 104303 / KCTC 5404 / NCIMB 10678 / 9a)</name>
    <name type="common">Clostridium acidurici</name>
    <dbReference type="NCBI Taxonomy" id="1128398"/>
    <lineage>
        <taxon>Bacteria</taxon>
        <taxon>Bacillati</taxon>
        <taxon>Bacillota</taxon>
        <taxon>Tissierellia</taxon>
        <taxon>Tissierellales</taxon>
        <taxon>Gottschalkiaceae</taxon>
        <taxon>Gottschalkia</taxon>
    </lineage>
</organism>
<evidence type="ECO:0000313" key="1">
    <source>
        <dbReference type="EMBL" id="AFS77516.1"/>
    </source>
</evidence>
<reference evidence="1 2" key="1">
    <citation type="journal article" date="2012" name="PLoS ONE">
        <title>The purine-utilizing bacterium Clostridium acidurici 9a: a genome-guided metabolic reconsideration.</title>
        <authorList>
            <person name="Hartwich K."/>
            <person name="Poehlein A."/>
            <person name="Daniel R."/>
        </authorList>
    </citation>
    <scope>NUCLEOTIDE SEQUENCE [LARGE SCALE GENOMIC DNA]</scope>
    <source>
        <strain evidence="2">ATCC 7906 / DSM 604 / BCRC 14475 / CIP 104303 / KCTC 5404 / NCIMB 10678 / 9a</strain>
    </source>
</reference>
<keyword evidence="2" id="KW-1185">Reference proteome</keyword>
<sequence length="131" mass="15927">MNKEVKEIIDKYMNNIELRKFSNQYYPNYDYNEGTKSKEEINRMTIGIDASLNYYLQQEGLNNQEIEIMERKVAEYELIVSKIFLDSMNDKIDYNAYELQRFIDSIYLYYEKLNNVYKIKRTTEPNIGYKF</sequence>
<dbReference type="Proteomes" id="UP000006094">
    <property type="component" value="Chromosome"/>
</dbReference>
<dbReference type="HOGENOM" id="CLU_1923877_0_0_9"/>
<dbReference type="KEGG" id="cad:Curi_c04410"/>